<reference evidence="2 3" key="1">
    <citation type="submission" date="2020-08" db="EMBL/GenBank/DDBJ databases">
        <title>Aphidius gifuensis genome sequencing and assembly.</title>
        <authorList>
            <person name="Du Z."/>
        </authorList>
    </citation>
    <scope>NUCLEOTIDE SEQUENCE [LARGE SCALE GENOMIC DNA]</scope>
    <source>
        <strain evidence="2">YNYX2018</strain>
        <tissue evidence="2">Adults</tissue>
    </source>
</reference>
<comment type="caution">
    <text evidence="2">The sequence shown here is derived from an EMBL/GenBank/DDBJ whole genome shotgun (WGS) entry which is preliminary data.</text>
</comment>
<protein>
    <submittedName>
        <fullName evidence="2">Uncharacterized protein</fullName>
    </submittedName>
</protein>
<organism evidence="2 3">
    <name type="scientific">Aphidius gifuensis</name>
    <name type="common">Parasitoid wasp</name>
    <dbReference type="NCBI Taxonomy" id="684658"/>
    <lineage>
        <taxon>Eukaryota</taxon>
        <taxon>Metazoa</taxon>
        <taxon>Ecdysozoa</taxon>
        <taxon>Arthropoda</taxon>
        <taxon>Hexapoda</taxon>
        <taxon>Insecta</taxon>
        <taxon>Pterygota</taxon>
        <taxon>Neoptera</taxon>
        <taxon>Endopterygota</taxon>
        <taxon>Hymenoptera</taxon>
        <taxon>Apocrita</taxon>
        <taxon>Ichneumonoidea</taxon>
        <taxon>Braconidae</taxon>
        <taxon>Aphidiinae</taxon>
        <taxon>Aphidius</taxon>
    </lineage>
</organism>
<name>A0A835CN19_APHGI</name>
<keyword evidence="3" id="KW-1185">Reference proteome</keyword>
<sequence>MISLELESQKKCVSTEDLSKVLTKMVYKSNSTDQRINSMYKMLSKYPEKIENDCKILRLDPAIEFDAPESLKKKQVSVKHDNDKYENVNHDLKFDVDKKSIVSQEILEDIGKKVWKVQISPNCKVNNNIDKSNQLKIDTDECTSIKAMEPNESLNDTNQSNESKGDDKSMPVLEAFWGPQDILRNTKSKIPKEDKRKSVKRKLTYEKKQHLTKSILCQIDIPPSLPKPSSSTTTGNSLFHDKSSIQSIDKLLSDVIILVKKRNLDARKRDTEILQQLENYLHSIHRENLSE</sequence>
<feature type="region of interest" description="Disordered" evidence="1">
    <location>
        <begin position="146"/>
        <end position="170"/>
    </location>
</feature>
<proteinExistence type="predicted"/>
<dbReference type="EMBL" id="JACMRX010000004">
    <property type="protein sequence ID" value="KAF7990374.1"/>
    <property type="molecule type" value="Genomic_DNA"/>
</dbReference>
<feature type="compositionally biased region" description="Polar residues" evidence="1">
    <location>
        <begin position="152"/>
        <end position="162"/>
    </location>
</feature>
<evidence type="ECO:0000256" key="1">
    <source>
        <dbReference type="SAM" id="MobiDB-lite"/>
    </source>
</evidence>
<dbReference type="AlphaFoldDB" id="A0A835CN19"/>
<accession>A0A835CN19</accession>
<gene>
    <name evidence="2" type="ORF">HCN44_000179</name>
</gene>
<dbReference type="Proteomes" id="UP000639338">
    <property type="component" value="Unassembled WGS sequence"/>
</dbReference>
<evidence type="ECO:0000313" key="3">
    <source>
        <dbReference type="Proteomes" id="UP000639338"/>
    </source>
</evidence>
<evidence type="ECO:0000313" key="2">
    <source>
        <dbReference type="EMBL" id="KAF7990374.1"/>
    </source>
</evidence>